<feature type="compositionally biased region" description="Low complexity" evidence="1">
    <location>
        <begin position="180"/>
        <end position="204"/>
    </location>
</feature>
<dbReference type="EMBL" id="HBEG01029625">
    <property type="protein sequence ID" value="CAD8366871.1"/>
    <property type="molecule type" value="Transcribed_RNA"/>
</dbReference>
<proteinExistence type="predicted"/>
<evidence type="ECO:0000313" key="2">
    <source>
        <dbReference type="EMBL" id="CAD8366871.1"/>
    </source>
</evidence>
<gene>
    <name evidence="2" type="ORF">PBAH0796_LOCUS18118</name>
</gene>
<reference evidence="2" key="1">
    <citation type="submission" date="2021-01" db="EMBL/GenBank/DDBJ databases">
        <authorList>
            <person name="Corre E."/>
            <person name="Pelletier E."/>
            <person name="Niang G."/>
            <person name="Scheremetjew M."/>
            <person name="Finn R."/>
            <person name="Kale V."/>
            <person name="Holt S."/>
            <person name="Cochrane G."/>
            <person name="Meng A."/>
            <person name="Brown T."/>
            <person name="Cohen L."/>
        </authorList>
    </citation>
    <scope>NUCLEOTIDE SEQUENCE</scope>
    <source>
        <strain evidence="2">Pbaha01</strain>
    </source>
</reference>
<accession>A0A7S0AKY3</accession>
<protein>
    <submittedName>
        <fullName evidence="2">Uncharacterized protein</fullName>
    </submittedName>
</protein>
<organism evidence="2">
    <name type="scientific">Pyrodinium bahamense</name>
    <dbReference type="NCBI Taxonomy" id="73915"/>
    <lineage>
        <taxon>Eukaryota</taxon>
        <taxon>Sar</taxon>
        <taxon>Alveolata</taxon>
        <taxon>Dinophyceae</taxon>
        <taxon>Gonyaulacales</taxon>
        <taxon>Pyrocystaceae</taxon>
        <taxon>Pyrodinium</taxon>
    </lineage>
</organism>
<feature type="region of interest" description="Disordered" evidence="1">
    <location>
        <begin position="151"/>
        <end position="204"/>
    </location>
</feature>
<name>A0A7S0AKY3_9DINO</name>
<evidence type="ECO:0000256" key="1">
    <source>
        <dbReference type="SAM" id="MobiDB-lite"/>
    </source>
</evidence>
<sequence length="204" mass="20764">MLGITPACAKAPPAVDPTLFGAADASAPAAGSAQSQAAGGVQPQESLTSRLAAKANDVLLPMKRLAMGANEFIVAGVARANFWSTGFVERMLPVYQGAQAATTAAQRNISAVGERLDPAVKEWGEAAQARFPETFKSMDRAGEWVQSVLAQGEDASEPRQPLVAATQSTAMVPEAEQAEDAGTAGSSEAAEAPAVSAAVEAANP</sequence>
<dbReference type="AlphaFoldDB" id="A0A7S0AKY3"/>